<dbReference type="EMBL" id="JBBYHR010000010">
    <property type="protein sequence ID" value="MEL1245851.1"/>
    <property type="molecule type" value="Genomic_DNA"/>
</dbReference>
<name>A0ABU9I096_9FLAO</name>
<keyword evidence="3" id="KW-1185">Reference proteome</keyword>
<organism evidence="2 3">
    <name type="scientific">Flavobacterium arundinis</name>
    <dbReference type="NCBI Taxonomy" id="3139143"/>
    <lineage>
        <taxon>Bacteria</taxon>
        <taxon>Pseudomonadati</taxon>
        <taxon>Bacteroidota</taxon>
        <taxon>Flavobacteriia</taxon>
        <taxon>Flavobacteriales</taxon>
        <taxon>Flavobacteriaceae</taxon>
        <taxon>Flavobacterium</taxon>
    </lineage>
</organism>
<evidence type="ECO:0000313" key="3">
    <source>
        <dbReference type="Proteomes" id="UP001464555"/>
    </source>
</evidence>
<evidence type="ECO:0000313" key="2">
    <source>
        <dbReference type="EMBL" id="MEL1245851.1"/>
    </source>
</evidence>
<dbReference type="RefSeq" id="WP_341698148.1">
    <property type="nucleotide sequence ID" value="NZ_JBBYHR010000010.1"/>
</dbReference>
<evidence type="ECO:0000256" key="1">
    <source>
        <dbReference type="SAM" id="MobiDB-lite"/>
    </source>
</evidence>
<feature type="compositionally biased region" description="Polar residues" evidence="1">
    <location>
        <begin position="101"/>
        <end position="110"/>
    </location>
</feature>
<gene>
    <name evidence="2" type="ORF">AAEO56_16375</name>
</gene>
<reference evidence="2 3" key="1">
    <citation type="submission" date="2024-04" db="EMBL/GenBank/DDBJ databases">
        <title>Flavobacterium sp. DGU11 16S ribosomal RNA gene Genome sequencing and assembly.</title>
        <authorList>
            <person name="Park S."/>
        </authorList>
    </citation>
    <scope>NUCLEOTIDE SEQUENCE [LARGE SCALE GENOMIC DNA]</scope>
    <source>
        <strain evidence="2 3">DGU11</strain>
    </source>
</reference>
<protein>
    <submittedName>
        <fullName evidence="2">Uncharacterized protein</fullName>
    </submittedName>
</protein>
<comment type="caution">
    <text evidence="2">The sequence shown here is derived from an EMBL/GenBank/DDBJ whole genome shotgun (WGS) entry which is preliminary data.</text>
</comment>
<proteinExistence type="predicted"/>
<dbReference type="Proteomes" id="UP001464555">
    <property type="component" value="Unassembled WGS sequence"/>
</dbReference>
<accession>A0ABU9I096</accession>
<sequence>MDNQPKKNTKNEELGNLLGQDNGSGRESQRNDNSGSDNLNAGRKNTGDNRDPENNDIDDTDKYLAMEQPGVQFTEDRDPTVNSDQIDFGSESMKNEWNEEGGNSKNSDAFNQDDYILNDNVDLDEDQNQSISSDDEDFEESNERYTN</sequence>
<feature type="compositionally biased region" description="Acidic residues" evidence="1">
    <location>
        <begin position="121"/>
        <end position="140"/>
    </location>
</feature>
<feature type="compositionally biased region" description="Polar residues" evidence="1">
    <location>
        <begin position="19"/>
        <end position="39"/>
    </location>
</feature>
<feature type="region of interest" description="Disordered" evidence="1">
    <location>
        <begin position="1"/>
        <end position="147"/>
    </location>
</feature>